<dbReference type="PANTHER" id="PTHR37833:SF1">
    <property type="entry name" value="SIGNAL PEPTIDE PROTEIN"/>
    <property type="match status" value="1"/>
</dbReference>
<keyword evidence="1" id="KW-1133">Transmembrane helix</keyword>
<dbReference type="InterPro" id="IPR011467">
    <property type="entry name" value="DUF1573"/>
</dbReference>
<gene>
    <name evidence="2" type="ORF">A2782_00480</name>
</gene>
<keyword evidence="1" id="KW-0812">Transmembrane</keyword>
<dbReference type="STRING" id="1797513.A2782_00480"/>
<dbReference type="PANTHER" id="PTHR37833">
    <property type="entry name" value="LIPOPROTEIN-RELATED"/>
    <property type="match status" value="1"/>
</dbReference>
<proteinExistence type="predicted"/>
<accession>A0A1G1UYQ9</accession>
<dbReference type="InterPro" id="IPR013783">
    <property type="entry name" value="Ig-like_fold"/>
</dbReference>
<dbReference type="Pfam" id="PF07610">
    <property type="entry name" value="DUF1573"/>
    <property type="match status" value="1"/>
</dbReference>
<dbReference type="EMBL" id="MHBW01000030">
    <property type="protein sequence ID" value="OGY08240.1"/>
    <property type="molecule type" value="Genomic_DNA"/>
</dbReference>
<evidence type="ECO:0000256" key="1">
    <source>
        <dbReference type="SAM" id="Phobius"/>
    </source>
</evidence>
<dbReference type="Proteomes" id="UP000177967">
    <property type="component" value="Unassembled WGS sequence"/>
</dbReference>
<organism evidence="2 3">
    <name type="scientific">Candidatus Blackburnbacteria bacterium RIFCSPHIGHO2_01_FULL_43_15b</name>
    <dbReference type="NCBI Taxonomy" id="1797513"/>
    <lineage>
        <taxon>Bacteria</taxon>
        <taxon>Candidatus Blackburniibacteriota</taxon>
    </lineage>
</organism>
<name>A0A1G1UYQ9_9BACT</name>
<sequence>MSKKFWVFIVLTFVVIGGLVYYVGANPPGAAEIAKVENAKIEIPETKFSFGDIPFKGGLARHSFKIKNIGTSEITIGNLTTSCMCTKAYFQNGQEKSPEMVMGTRSAWTGKLAAGQEGEVVAIFDPAYHGPQGVGPISRVVSFETNDPAHSAVELIFDGNVVR</sequence>
<dbReference type="Gene3D" id="2.60.40.10">
    <property type="entry name" value="Immunoglobulins"/>
    <property type="match status" value="1"/>
</dbReference>
<dbReference type="AlphaFoldDB" id="A0A1G1UYQ9"/>
<evidence type="ECO:0000313" key="2">
    <source>
        <dbReference type="EMBL" id="OGY08240.1"/>
    </source>
</evidence>
<reference evidence="2 3" key="1">
    <citation type="journal article" date="2016" name="Nat. Commun.">
        <title>Thousands of microbial genomes shed light on interconnected biogeochemical processes in an aquifer system.</title>
        <authorList>
            <person name="Anantharaman K."/>
            <person name="Brown C.T."/>
            <person name="Hug L.A."/>
            <person name="Sharon I."/>
            <person name="Castelle C.J."/>
            <person name="Probst A.J."/>
            <person name="Thomas B.C."/>
            <person name="Singh A."/>
            <person name="Wilkins M.J."/>
            <person name="Karaoz U."/>
            <person name="Brodie E.L."/>
            <person name="Williams K.H."/>
            <person name="Hubbard S.S."/>
            <person name="Banfield J.F."/>
        </authorList>
    </citation>
    <scope>NUCLEOTIDE SEQUENCE [LARGE SCALE GENOMIC DNA]</scope>
</reference>
<comment type="caution">
    <text evidence="2">The sequence shown here is derived from an EMBL/GenBank/DDBJ whole genome shotgun (WGS) entry which is preliminary data.</text>
</comment>
<protein>
    <recommendedName>
        <fullName evidence="4">DUF1573 domain-containing protein</fullName>
    </recommendedName>
</protein>
<keyword evidence="1" id="KW-0472">Membrane</keyword>
<feature type="transmembrane region" description="Helical" evidence="1">
    <location>
        <begin position="5"/>
        <end position="24"/>
    </location>
</feature>
<evidence type="ECO:0000313" key="3">
    <source>
        <dbReference type="Proteomes" id="UP000177967"/>
    </source>
</evidence>
<evidence type="ECO:0008006" key="4">
    <source>
        <dbReference type="Google" id="ProtNLM"/>
    </source>
</evidence>